<comment type="caution">
    <text evidence="1">The sequence shown here is derived from an EMBL/GenBank/DDBJ whole genome shotgun (WGS) entry which is preliminary data.</text>
</comment>
<organism evidence="1 2">
    <name type="scientific">Hymenochirus boettgeri</name>
    <name type="common">Congo dwarf clawed frog</name>
    <dbReference type="NCBI Taxonomy" id="247094"/>
    <lineage>
        <taxon>Eukaryota</taxon>
        <taxon>Metazoa</taxon>
        <taxon>Chordata</taxon>
        <taxon>Craniata</taxon>
        <taxon>Vertebrata</taxon>
        <taxon>Euteleostomi</taxon>
        <taxon>Amphibia</taxon>
        <taxon>Batrachia</taxon>
        <taxon>Anura</taxon>
        <taxon>Pipoidea</taxon>
        <taxon>Pipidae</taxon>
        <taxon>Pipinae</taxon>
        <taxon>Hymenochirus</taxon>
    </lineage>
</organism>
<evidence type="ECO:0000313" key="1">
    <source>
        <dbReference type="EMBL" id="KAG8429136.1"/>
    </source>
</evidence>
<proteinExistence type="predicted"/>
<protein>
    <submittedName>
        <fullName evidence="1">Uncharacterized protein</fullName>
    </submittedName>
</protein>
<gene>
    <name evidence="1" type="ORF">GDO86_018228</name>
</gene>
<dbReference type="AlphaFoldDB" id="A0A8T2IG28"/>
<reference evidence="1" key="1">
    <citation type="thesis" date="2020" institute="ProQuest LLC" country="789 East Eisenhower Parkway, Ann Arbor, MI, USA">
        <title>Comparative Genomics and Chromosome Evolution.</title>
        <authorList>
            <person name="Mudd A.B."/>
        </authorList>
    </citation>
    <scope>NUCLEOTIDE SEQUENCE</scope>
    <source>
        <strain evidence="1">Female2</strain>
        <tissue evidence="1">Blood</tissue>
    </source>
</reference>
<name>A0A8T2IG28_9PIPI</name>
<keyword evidence="2" id="KW-1185">Reference proteome</keyword>
<evidence type="ECO:0000313" key="2">
    <source>
        <dbReference type="Proteomes" id="UP000812440"/>
    </source>
</evidence>
<dbReference type="EMBL" id="JAACNH010012896">
    <property type="protein sequence ID" value="KAG8429136.1"/>
    <property type="molecule type" value="Genomic_DNA"/>
</dbReference>
<dbReference type="Proteomes" id="UP000812440">
    <property type="component" value="Unassembled WGS sequence"/>
</dbReference>
<sequence length="51" mass="5743">MYPGKSARSHVQSYHVCRSQGSTFLMTDPPSSRESLNKTRFAKSNINLDVL</sequence>
<accession>A0A8T2IG28</accession>